<feature type="domain" description="DUF6873" evidence="1">
    <location>
        <begin position="18"/>
        <end position="246"/>
    </location>
</feature>
<accession>A0ABY8EDG7</accession>
<name>A0ABY8EDG7_9FIRM</name>
<dbReference type="Pfam" id="PF21778">
    <property type="entry name" value="DUF6873"/>
    <property type="match status" value="1"/>
</dbReference>
<evidence type="ECO:0000259" key="1">
    <source>
        <dbReference type="Pfam" id="PF21778"/>
    </source>
</evidence>
<dbReference type="Proteomes" id="UP001222800">
    <property type="component" value="Chromosome"/>
</dbReference>
<keyword evidence="3" id="KW-1185">Reference proteome</keyword>
<gene>
    <name evidence="2" type="ORF">P4S50_14245</name>
</gene>
<sequence length="253" mass="29354">MKFLEKSFIPQKKVSHIIIDARIPKDIEYELKNRNIEIIKTCGCEELYEAVKYHPDMQICHLGKRDLVVAPNLYEQYKNILTEYEFNIIKGTNYIKNKYPYNISYNVALFGEYAIHNFKYTDENIIQYIHDNNIKKINVKQGYCKCCICIVDESSIITSDKGIYKEVSKYNEIDCLLIKTGSIDLFDMNYGFIGGVSGLLDCDELAFLGDIKKHPDYNKIKEFVNKRGKKIISLGKNKLIDLGSIIPVMTRKE</sequence>
<organism evidence="2 3">
    <name type="scientific">Tepidibacter hydrothermalis</name>
    <dbReference type="NCBI Taxonomy" id="3036126"/>
    <lineage>
        <taxon>Bacteria</taxon>
        <taxon>Bacillati</taxon>
        <taxon>Bacillota</taxon>
        <taxon>Clostridia</taxon>
        <taxon>Peptostreptococcales</taxon>
        <taxon>Peptostreptococcaceae</taxon>
        <taxon>Tepidibacter</taxon>
    </lineage>
</organism>
<dbReference type="InterPro" id="IPR049238">
    <property type="entry name" value="DUF6873"/>
</dbReference>
<dbReference type="RefSeq" id="WP_277731467.1">
    <property type="nucleotide sequence ID" value="NZ_CP120733.1"/>
</dbReference>
<protein>
    <recommendedName>
        <fullName evidence="1">DUF6873 domain-containing protein</fullName>
    </recommendedName>
</protein>
<evidence type="ECO:0000313" key="2">
    <source>
        <dbReference type="EMBL" id="WFD09537.1"/>
    </source>
</evidence>
<reference evidence="2 3" key="1">
    <citation type="submission" date="2023-03" db="EMBL/GenBank/DDBJ databases">
        <title>Complete genome sequence of Tepidibacter sp. SWIR-1, isolated from a deep-sea hydrothermal vent.</title>
        <authorList>
            <person name="Li X."/>
        </authorList>
    </citation>
    <scope>NUCLEOTIDE SEQUENCE [LARGE SCALE GENOMIC DNA]</scope>
    <source>
        <strain evidence="2 3">SWIR-1</strain>
    </source>
</reference>
<evidence type="ECO:0000313" key="3">
    <source>
        <dbReference type="Proteomes" id="UP001222800"/>
    </source>
</evidence>
<dbReference type="EMBL" id="CP120733">
    <property type="protein sequence ID" value="WFD09537.1"/>
    <property type="molecule type" value="Genomic_DNA"/>
</dbReference>
<proteinExistence type="predicted"/>